<dbReference type="OrthoDB" id="5244258at2759"/>
<reference evidence="3 4" key="1">
    <citation type="submission" date="2015-09" db="EMBL/GenBank/DDBJ databases">
        <title>Host preference determinants of Valsa canker pathogens revealed by comparative genomics.</title>
        <authorList>
            <person name="Yin Z."/>
            <person name="Huang L."/>
        </authorList>
    </citation>
    <scope>NUCLEOTIDE SEQUENCE [LARGE SCALE GENOMIC DNA]</scope>
    <source>
        <strain evidence="3 4">SXYLt</strain>
    </source>
</reference>
<gene>
    <name evidence="3" type="ORF">VPNG_04863</name>
</gene>
<feature type="region of interest" description="Disordered" evidence="2">
    <location>
        <begin position="1"/>
        <end position="45"/>
    </location>
</feature>
<dbReference type="InParanoid" id="A0A423XB84"/>
<organism evidence="3 4">
    <name type="scientific">Cytospora leucostoma</name>
    <dbReference type="NCBI Taxonomy" id="1230097"/>
    <lineage>
        <taxon>Eukaryota</taxon>
        <taxon>Fungi</taxon>
        <taxon>Dikarya</taxon>
        <taxon>Ascomycota</taxon>
        <taxon>Pezizomycotina</taxon>
        <taxon>Sordariomycetes</taxon>
        <taxon>Sordariomycetidae</taxon>
        <taxon>Diaporthales</taxon>
        <taxon>Cytosporaceae</taxon>
        <taxon>Cytospora</taxon>
    </lineage>
</organism>
<evidence type="ECO:0000313" key="3">
    <source>
        <dbReference type="EMBL" id="ROW13224.1"/>
    </source>
</evidence>
<comment type="caution">
    <text evidence="3">The sequence shown here is derived from an EMBL/GenBank/DDBJ whole genome shotgun (WGS) entry which is preliminary data.</text>
</comment>
<keyword evidence="1" id="KW-0175">Coiled coil</keyword>
<evidence type="ECO:0000256" key="1">
    <source>
        <dbReference type="SAM" id="Coils"/>
    </source>
</evidence>
<accession>A0A423XB84</accession>
<proteinExistence type="predicted"/>
<dbReference type="Proteomes" id="UP000285146">
    <property type="component" value="Unassembled WGS sequence"/>
</dbReference>
<feature type="coiled-coil region" evidence="1">
    <location>
        <begin position="137"/>
        <end position="164"/>
    </location>
</feature>
<sequence length="191" mass="20919">MAPSNPARRKHRRMARDNPNLSDDKKDERRNTSSEDEGGAANDNTNTELITANHEANSLIDSATQHAGLPRANGAALAVAALQQNNHEDAFRLLAAATAKANLELGRISNNASQAVVMALDSNEGVRNSDATYDNRYKRQEEINTQLEEHSNALQLRIARLEGMLGRILTLLLNNNVDAAQIAEMLRELSI</sequence>
<dbReference type="AlphaFoldDB" id="A0A423XB84"/>
<name>A0A423XB84_9PEZI</name>
<evidence type="ECO:0000256" key="2">
    <source>
        <dbReference type="SAM" id="MobiDB-lite"/>
    </source>
</evidence>
<keyword evidence="4" id="KW-1185">Reference proteome</keyword>
<feature type="compositionally biased region" description="Basic and acidic residues" evidence="2">
    <location>
        <begin position="22"/>
        <end position="33"/>
    </location>
</feature>
<dbReference type="EMBL" id="LKEB01000021">
    <property type="protein sequence ID" value="ROW13224.1"/>
    <property type="molecule type" value="Genomic_DNA"/>
</dbReference>
<evidence type="ECO:0000313" key="4">
    <source>
        <dbReference type="Proteomes" id="UP000285146"/>
    </source>
</evidence>
<protein>
    <submittedName>
        <fullName evidence="3">Uncharacterized protein</fullName>
    </submittedName>
</protein>